<dbReference type="EMBL" id="AP019798">
    <property type="protein sequence ID" value="BBL88941.1"/>
    <property type="molecule type" value="Genomic_DNA"/>
</dbReference>
<dbReference type="RefSeq" id="WP_143692533.1">
    <property type="nucleotide sequence ID" value="NZ_AP019798.1"/>
</dbReference>
<evidence type="ECO:0000313" key="1">
    <source>
        <dbReference type="EMBL" id="BBL88941.1"/>
    </source>
</evidence>
<dbReference type="Proteomes" id="UP000315115">
    <property type="component" value="Chromosome 1"/>
</dbReference>
<evidence type="ECO:0000313" key="2">
    <source>
        <dbReference type="Proteomes" id="UP000315115"/>
    </source>
</evidence>
<proteinExistence type="predicted"/>
<gene>
    <name evidence="1" type="ORF">VroAM7_15940</name>
</gene>
<name>A0A510I659_9VIBR</name>
<accession>A0A510I659</accession>
<sequence length="213" mass="23143">MLGLISAGISAVGSAIGSACTAIGGAVVSAGKVMIDAISRGLPIVEKVCDIAFTVGKEVGIFSPTHTERDMYELGMRAEGIDSEQFDDNKAFIEHIREKVELSKERLEQLDNLSDDDKLKYAAIGSAVAIAAIKEQYKIDIPNTFWPTGAEIGIRPEQVKPMLDEFETARLKPDLEGFLKGDLPSDLHSNIYDLIDTKLGDLLNDDVMDKLLC</sequence>
<organism evidence="1 2">
    <name type="scientific">Vibrio rotiferianus</name>
    <dbReference type="NCBI Taxonomy" id="190895"/>
    <lineage>
        <taxon>Bacteria</taxon>
        <taxon>Pseudomonadati</taxon>
        <taxon>Pseudomonadota</taxon>
        <taxon>Gammaproteobacteria</taxon>
        <taxon>Vibrionales</taxon>
        <taxon>Vibrionaceae</taxon>
        <taxon>Vibrio</taxon>
    </lineage>
</organism>
<dbReference type="AlphaFoldDB" id="A0A510I659"/>
<protein>
    <submittedName>
        <fullName evidence="1">Uncharacterized protein</fullName>
    </submittedName>
</protein>
<reference evidence="2" key="1">
    <citation type="submission" date="2019-07" db="EMBL/GenBank/DDBJ databases">
        <title>Complete Genome Sequences of Vibrion rotiferianus strain AM7.</title>
        <authorList>
            <person name="Miyazaki K."/>
            <person name="Wiseschart A."/>
            <person name="Pootanakit K."/>
            <person name="Ishimori K."/>
            <person name="Kitahara K."/>
        </authorList>
    </citation>
    <scope>NUCLEOTIDE SEQUENCE [LARGE SCALE GENOMIC DNA]</scope>
    <source>
        <strain evidence="2">AM7</strain>
    </source>
</reference>